<dbReference type="InterPro" id="IPR003439">
    <property type="entry name" value="ABC_transporter-like_ATP-bd"/>
</dbReference>
<dbReference type="PANTHER" id="PTHR43335">
    <property type="entry name" value="ABC TRANSPORTER, ATP-BINDING PROTEIN"/>
    <property type="match status" value="1"/>
</dbReference>
<keyword evidence="2" id="KW-0813">Transport</keyword>
<dbReference type="Proteomes" id="UP000310506">
    <property type="component" value="Unassembled WGS sequence"/>
</dbReference>
<keyword evidence="3" id="KW-0547">Nucleotide-binding</keyword>
<dbReference type="Pfam" id="PF00005">
    <property type="entry name" value="ABC_tran"/>
    <property type="match status" value="1"/>
</dbReference>
<dbReference type="PANTHER" id="PTHR43335:SF4">
    <property type="entry name" value="ABC TRANSPORTER, ATP-BINDING PROTEIN"/>
    <property type="match status" value="1"/>
</dbReference>
<dbReference type="InterPro" id="IPR027417">
    <property type="entry name" value="P-loop_NTPase"/>
</dbReference>
<sequence>MNIEISNVVKKYGILTVLDVEELTFKSGHSYGIVGPNGSGKTTLFKCITNIITDYSGTVLIDGRDVREVNEILLSVGIVLDGMSVYENQTGLFNIEYFSKLRGEYNSEFALELARELELEDVLKRQVRTYSYGMIKKLILLIALLHEPKILILDEPFRGLDAETVSWFKKYLKKLTDKGMTLLISSHVKEDIVSLCEEVVVIKKGQIDNQINLAEFQEKLIRDVVTTNQDGFIAILEATNYYYQVRSTGIRVNIRDERWKSVKDQLDQQGIDITSLAIVHILDNKMN</sequence>
<evidence type="ECO:0000259" key="5">
    <source>
        <dbReference type="PROSITE" id="PS50893"/>
    </source>
</evidence>
<evidence type="ECO:0000313" key="6">
    <source>
        <dbReference type="EMBL" id="THB62025.1"/>
    </source>
</evidence>
<dbReference type="OrthoDB" id="9804819at2"/>
<organism evidence="6 7">
    <name type="scientific">Vagococcus silagei</name>
    <dbReference type="NCBI Taxonomy" id="2508885"/>
    <lineage>
        <taxon>Bacteria</taxon>
        <taxon>Bacillati</taxon>
        <taxon>Bacillota</taxon>
        <taxon>Bacilli</taxon>
        <taxon>Lactobacillales</taxon>
        <taxon>Enterococcaceae</taxon>
        <taxon>Vagococcus</taxon>
    </lineage>
</organism>
<dbReference type="CDD" id="cd03230">
    <property type="entry name" value="ABC_DR_subfamily_A"/>
    <property type="match status" value="1"/>
</dbReference>
<dbReference type="GO" id="GO:0005524">
    <property type="term" value="F:ATP binding"/>
    <property type="evidence" value="ECO:0007669"/>
    <property type="project" value="UniProtKB-KW"/>
</dbReference>
<dbReference type="RefSeq" id="WP_136136024.1">
    <property type="nucleotide sequence ID" value="NZ_SDGV01000004.1"/>
</dbReference>
<keyword evidence="7" id="KW-1185">Reference proteome</keyword>
<dbReference type="GO" id="GO:0016887">
    <property type="term" value="F:ATP hydrolysis activity"/>
    <property type="evidence" value="ECO:0007669"/>
    <property type="project" value="InterPro"/>
</dbReference>
<dbReference type="SMART" id="SM00382">
    <property type="entry name" value="AAA"/>
    <property type="match status" value="1"/>
</dbReference>
<reference evidence="6 7" key="1">
    <citation type="submission" date="2019-01" db="EMBL/GenBank/DDBJ databases">
        <title>Vagococcus silagei sp. nov. isolated from brewer's grain.</title>
        <authorList>
            <person name="Guu J.-R."/>
        </authorList>
    </citation>
    <scope>NUCLEOTIDE SEQUENCE [LARGE SCALE GENOMIC DNA]</scope>
    <source>
        <strain evidence="6 7">2B-2</strain>
    </source>
</reference>
<evidence type="ECO:0000256" key="4">
    <source>
        <dbReference type="ARBA" id="ARBA00022840"/>
    </source>
</evidence>
<dbReference type="PROSITE" id="PS00211">
    <property type="entry name" value="ABC_TRANSPORTER_1"/>
    <property type="match status" value="1"/>
</dbReference>
<dbReference type="PROSITE" id="PS50893">
    <property type="entry name" value="ABC_TRANSPORTER_2"/>
    <property type="match status" value="1"/>
</dbReference>
<keyword evidence="4 6" id="KW-0067">ATP-binding</keyword>
<feature type="domain" description="ABC transporter" evidence="5">
    <location>
        <begin position="3"/>
        <end position="229"/>
    </location>
</feature>
<evidence type="ECO:0000256" key="2">
    <source>
        <dbReference type="ARBA" id="ARBA00022448"/>
    </source>
</evidence>
<dbReference type="Gene3D" id="3.40.50.300">
    <property type="entry name" value="P-loop containing nucleotide triphosphate hydrolases"/>
    <property type="match status" value="1"/>
</dbReference>
<evidence type="ECO:0000256" key="3">
    <source>
        <dbReference type="ARBA" id="ARBA00022741"/>
    </source>
</evidence>
<proteinExistence type="inferred from homology"/>
<dbReference type="InterPro" id="IPR017871">
    <property type="entry name" value="ABC_transporter-like_CS"/>
</dbReference>
<evidence type="ECO:0000313" key="7">
    <source>
        <dbReference type="Proteomes" id="UP000310506"/>
    </source>
</evidence>
<evidence type="ECO:0000256" key="1">
    <source>
        <dbReference type="ARBA" id="ARBA00005417"/>
    </source>
</evidence>
<dbReference type="SUPFAM" id="SSF52540">
    <property type="entry name" value="P-loop containing nucleoside triphosphate hydrolases"/>
    <property type="match status" value="1"/>
</dbReference>
<dbReference type="InterPro" id="IPR003593">
    <property type="entry name" value="AAA+_ATPase"/>
</dbReference>
<comment type="similarity">
    <text evidence="1">Belongs to the ABC transporter superfamily.</text>
</comment>
<dbReference type="AlphaFoldDB" id="A0A4S3B9Z0"/>
<dbReference type="EMBL" id="SDGV01000004">
    <property type="protein sequence ID" value="THB62025.1"/>
    <property type="molecule type" value="Genomic_DNA"/>
</dbReference>
<comment type="caution">
    <text evidence="6">The sequence shown here is derived from an EMBL/GenBank/DDBJ whole genome shotgun (WGS) entry which is preliminary data.</text>
</comment>
<name>A0A4S3B9Z0_9ENTE</name>
<gene>
    <name evidence="6" type="ORF">ESZ54_02120</name>
</gene>
<accession>A0A4S3B9Z0</accession>
<protein>
    <submittedName>
        <fullName evidence="6">ABC transporter ATP-binding protein</fullName>
    </submittedName>
</protein>